<feature type="signal peptide" evidence="1">
    <location>
        <begin position="1"/>
        <end position="18"/>
    </location>
</feature>
<organism evidence="3 4">
    <name type="scientific">Dyella monticola</name>
    <dbReference type="NCBI Taxonomy" id="1927958"/>
    <lineage>
        <taxon>Bacteria</taxon>
        <taxon>Pseudomonadati</taxon>
        <taxon>Pseudomonadota</taxon>
        <taxon>Gammaproteobacteria</taxon>
        <taxon>Lysobacterales</taxon>
        <taxon>Rhodanobacteraceae</taxon>
        <taxon>Dyella</taxon>
    </lineage>
</organism>
<dbReference type="Pfam" id="PF05229">
    <property type="entry name" value="SCPU"/>
    <property type="match status" value="1"/>
</dbReference>
<dbReference type="PANTHER" id="PTHR37089:SF4">
    <property type="entry name" value="EXPORTED PROTEIN"/>
    <property type="match status" value="1"/>
</dbReference>
<reference evidence="3 4" key="1">
    <citation type="submission" date="2018-07" db="EMBL/GenBank/DDBJ databases">
        <title>Dyella monticola sp. nov. and Dyella psychrodurans sp. nov. isolated from monsoon evergreen broad-leaved forest soil of Dinghu Mountain, China.</title>
        <authorList>
            <person name="Gao Z."/>
            <person name="Qiu L."/>
        </authorList>
    </citation>
    <scope>NUCLEOTIDE SEQUENCE [LARGE SCALE GENOMIC DNA]</scope>
    <source>
        <strain evidence="3 4">4G-K06</strain>
    </source>
</reference>
<dbReference type="EMBL" id="QRBE01000014">
    <property type="protein sequence ID" value="RDS79325.1"/>
    <property type="molecule type" value="Genomic_DNA"/>
</dbReference>
<dbReference type="SMART" id="SM00972">
    <property type="entry name" value="SCPU"/>
    <property type="match status" value="1"/>
</dbReference>
<dbReference type="InterPro" id="IPR007893">
    <property type="entry name" value="Spore_coat_U/FanG"/>
</dbReference>
<gene>
    <name evidence="3" type="ORF">DWU98_18540</name>
</gene>
<dbReference type="PANTHER" id="PTHR37089">
    <property type="entry name" value="PROTEIN U-RELATED"/>
    <property type="match status" value="1"/>
</dbReference>
<keyword evidence="4" id="KW-1185">Reference proteome</keyword>
<dbReference type="InterPro" id="IPR053167">
    <property type="entry name" value="Spore_coat_component"/>
</dbReference>
<comment type="caution">
    <text evidence="3">The sequence shown here is derived from an EMBL/GenBank/DDBJ whole genome shotgun (WGS) entry which is preliminary data.</text>
</comment>
<evidence type="ECO:0000313" key="4">
    <source>
        <dbReference type="Proteomes" id="UP000254258"/>
    </source>
</evidence>
<feature type="chain" id="PRO_5016811428" evidence="1">
    <location>
        <begin position="19"/>
        <end position="142"/>
    </location>
</feature>
<dbReference type="Proteomes" id="UP000254258">
    <property type="component" value="Unassembled WGS sequence"/>
</dbReference>
<dbReference type="RefSeq" id="WP_115497070.1">
    <property type="nucleotide sequence ID" value="NZ_QRBE01000014.1"/>
</dbReference>
<evidence type="ECO:0000313" key="3">
    <source>
        <dbReference type="EMBL" id="RDS79325.1"/>
    </source>
</evidence>
<sequence>MPAFMVAVLYLYPSVAPAQSTTCSATTTGVSFGTYDPFASAPLDSTGSVSVTCSASTSYIVALSAGQGSFASRTMSSGAHLLAYNLYTDTLRTTVWGDGSGSTTTVPGSGTSASYTVYGRVPALQNAYVGAYSDSIIVTVSF</sequence>
<protein>
    <submittedName>
        <fullName evidence="3">SCPU domain-containing protein</fullName>
    </submittedName>
</protein>
<proteinExistence type="predicted"/>
<name>A0A370WTQ0_9GAMM</name>
<accession>A0A370WTQ0</accession>
<keyword evidence="1" id="KW-0732">Signal</keyword>
<evidence type="ECO:0000256" key="1">
    <source>
        <dbReference type="SAM" id="SignalP"/>
    </source>
</evidence>
<dbReference type="OrthoDB" id="8588792at2"/>
<dbReference type="AlphaFoldDB" id="A0A370WTQ0"/>
<feature type="domain" description="Spore coat protein U/FanG" evidence="2">
    <location>
        <begin position="15"/>
        <end position="139"/>
    </location>
</feature>
<evidence type="ECO:0000259" key="2">
    <source>
        <dbReference type="Pfam" id="PF05229"/>
    </source>
</evidence>